<evidence type="ECO:0000313" key="5">
    <source>
        <dbReference type="EMBL" id="MDW2797669.1"/>
    </source>
</evidence>
<evidence type="ECO:0000256" key="4">
    <source>
        <dbReference type="ARBA" id="ARBA00023136"/>
    </source>
</evidence>
<organism evidence="5 6">
    <name type="scientific">Clostridium boliviensis</name>
    <dbReference type="NCBI Taxonomy" id="318465"/>
    <lineage>
        <taxon>Bacteria</taxon>
        <taxon>Bacillati</taxon>
        <taxon>Bacillota</taxon>
        <taxon>Clostridia</taxon>
        <taxon>Eubacteriales</taxon>
        <taxon>Clostridiaceae</taxon>
        <taxon>Clostridium</taxon>
    </lineage>
</organism>
<dbReference type="RefSeq" id="WP_318063922.1">
    <property type="nucleotide sequence ID" value="NZ_JAWONS010000126.1"/>
</dbReference>
<evidence type="ECO:0000256" key="1">
    <source>
        <dbReference type="ARBA" id="ARBA00004255"/>
    </source>
</evidence>
<evidence type="ECO:0000256" key="2">
    <source>
        <dbReference type="ARBA" id="ARBA00023034"/>
    </source>
</evidence>
<keyword evidence="3" id="KW-0446">Lipid-binding</keyword>
<accession>A0ABU4GJ84</accession>
<keyword evidence="2" id="KW-0333">Golgi apparatus</keyword>
<dbReference type="Gene3D" id="1.10.3630.10">
    <property type="entry name" value="yeast vps74-n-term truncation variant domain like"/>
    <property type="match status" value="1"/>
</dbReference>
<comment type="caution">
    <text evidence="5">The sequence shown here is derived from an EMBL/GenBank/DDBJ whole genome shotgun (WGS) entry which is preliminary data.</text>
</comment>
<dbReference type="InterPro" id="IPR008628">
    <property type="entry name" value="GPP34-like"/>
</dbReference>
<name>A0ABU4GJ84_9CLOT</name>
<evidence type="ECO:0000313" key="6">
    <source>
        <dbReference type="Proteomes" id="UP001276854"/>
    </source>
</evidence>
<keyword evidence="6" id="KW-1185">Reference proteome</keyword>
<proteinExistence type="predicted"/>
<dbReference type="Proteomes" id="UP001276854">
    <property type="component" value="Unassembled WGS sequence"/>
</dbReference>
<dbReference type="Pfam" id="PF05719">
    <property type="entry name" value="GPP34"/>
    <property type="match status" value="1"/>
</dbReference>
<dbReference type="EMBL" id="JAWONS010000126">
    <property type="protein sequence ID" value="MDW2797669.1"/>
    <property type="molecule type" value="Genomic_DNA"/>
</dbReference>
<comment type="subcellular location">
    <subcellularLocation>
        <location evidence="1">Golgi apparatus membrane</location>
        <topology evidence="1">Peripheral membrane protein</topology>
        <orientation evidence="1">Cytoplasmic side</orientation>
    </subcellularLocation>
</comment>
<evidence type="ECO:0000256" key="3">
    <source>
        <dbReference type="ARBA" id="ARBA00023121"/>
    </source>
</evidence>
<protein>
    <submittedName>
        <fullName evidence="5">GPP34 family phosphoprotein</fullName>
    </submittedName>
</protein>
<reference evidence="5 6" key="1">
    <citation type="submission" date="2023-10" db="EMBL/GenBank/DDBJ databases">
        <title>A novel Glycoside Hydrolase 43-Like Enzyme from Clostrdium boliviensis is an Endo-xylanase, and a Candidate for Xylooligosaccharides Production from Different Xylan Substrates.</title>
        <authorList>
            <person name="Alvarez M.T."/>
            <person name="Rocabado-Villegas L.R."/>
            <person name="Salas-Veizaga D.M."/>
            <person name="Linares-Pasten J.A."/>
            <person name="Gudmundsdottir E.E."/>
            <person name="Hreggvidsson G.O."/>
            <person name="Adlercreutz P."/>
            <person name="Nordberg Karlsson E."/>
        </authorList>
    </citation>
    <scope>NUCLEOTIDE SEQUENCE [LARGE SCALE GENOMIC DNA]</scope>
    <source>
        <strain evidence="5 6">E-1</strain>
    </source>
</reference>
<sequence>MKDLSFTQEFFLCALKTKGSTTLTNSIENATCLLAGTLLELLMGGYIEIDTKNKVQIKQALLPEKEYLSSIYEFIQNNKPMKVETIAEKYAFDFKMPDQLFQLVARSLVKDGVVEEESYRGFLKNKFCFIPKETEVTKVIEKLRAEFLEQGEISDEVVVLGALLNKSGLIKKYFSKYEVQRLSERLKEIKYSEAGILIKKLVDYIDTWIVIISTSGSGV</sequence>
<keyword evidence="4" id="KW-0472">Membrane</keyword>
<dbReference type="InterPro" id="IPR038261">
    <property type="entry name" value="GPP34-like_sf"/>
</dbReference>
<gene>
    <name evidence="5" type="ORF">RZO55_08795</name>
</gene>